<keyword evidence="1" id="KW-0812">Transmembrane</keyword>
<keyword evidence="3" id="KW-1185">Reference proteome</keyword>
<evidence type="ECO:0008006" key="4">
    <source>
        <dbReference type="Google" id="ProtNLM"/>
    </source>
</evidence>
<feature type="transmembrane region" description="Helical" evidence="1">
    <location>
        <begin position="29"/>
        <end position="51"/>
    </location>
</feature>
<dbReference type="EMBL" id="ASSJ01000051">
    <property type="protein sequence ID" value="ERN41292.1"/>
    <property type="molecule type" value="Genomic_DNA"/>
</dbReference>
<protein>
    <recommendedName>
        <fullName evidence="4">Prepilin-type N-terminal cleavage/methylation domain protein</fullName>
    </recommendedName>
</protein>
<dbReference type="InterPro" id="IPR012902">
    <property type="entry name" value="N_methyl_site"/>
</dbReference>
<dbReference type="InParanoid" id="U5DK54"/>
<evidence type="ECO:0000313" key="2">
    <source>
        <dbReference type="EMBL" id="ERN41292.1"/>
    </source>
</evidence>
<name>U5DK54_9CHRO</name>
<evidence type="ECO:0000313" key="3">
    <source>
        <dbReference type="Proteomes" id="UP000016960"/>
    </source>
</evidence>
<proteinExistence type="predicted"/>
<dbReference type="STRING" id="582515.KR51_00021820"/>
<keyword evidence="1" id="KW-1133">Transmembrane helix</keyword>
<organism evidence="2 3">
    <name type="scientific">Rubidibacter lacunae KORDI 51-2</name>
    <dbReference type="NCBI Taxonomy" id="582515"/>
    <lineage>
        <taxon>Bacteria</taxon>
        <taxon>Bacillati</taxon>
        <taxon>Cyanobacteriota</taxon>
        <taxon>Cyanophyceae</taxon>
        <taxon>Oscillatoriophycideae</taxon>
        <taxon>Chroococcales</taxon>
        <taxon>Aphanothecaceae</taxon>
        <taxon>Rubidibacter</taxon>
    </lineage>
</organism>
<dbReference type="PROSITE" id="PS00409">
    <property type="entry name" value="PROKAR_NTER_METHYL"/>
    <property type="match status" value="1"/>
</dbReference>
<evidence type="ECO:0000256" key="1">
    <source>
        <dbReference type="SAM" id="Phobius"/>
    </source>
</evidence>
<keyword evidence="1" id="KW-0472">Membrane</keyword>
<dbReference type="RefSeq" id="WP_022607261.1">
    <property type="nucleotide sequence ID" value="NZ_ASSJ01000051.1"/>
</dbReference>
<dbReference type="Proteomes" id="UP000016960">
    <property type="component" value="Unassembled WGS sequence"/>
</dbReference>
<accession>U5DK54</accession>
<reference evidence="2 3" key="1">
    <citation type="submission" date="2013-05" db="EMBL/GenBank/DDBJ databases">
        <title>Draft genome sequence of Rubidibacter lacunae KORDI 51-2.</title>
        <authorList>
            <person name="Choi D.H."/>
            <person name="Noh J.H."/>
            <person name="Kwon K.-K."/>
            <person name="Lee J.-H."/>
            <person name="Ryu J.-Y."/>
        </authorList>
    </citation>
    <scope>NUCLEOTIDE SEQUENCE [LARGE SCALE GENOMIC DNA]</scope>
    <source>
        <strain evidence="2 3">KORDI 51-2</strain>
    </source>
</reference>
<sequence length="364" mass="40221">MKSSSVNYLLEQLVRLQQRSRSHQRGFTLLELIVATLMSLLIVGTLLSMVIDVFRTNTSEEVQTETQQEIDAALDYIARDLREAVFVYTGDDIEDDRIIPQDDGDVTVDSFGAQLAIPNNSGETVVLALWIIEDLPYNGDDDVANLLPSDTGKCPTGSLEVECKGLGTERRAFSLVFYTIDTSVEPTWEGPAIIRRTILRKYDALDSSGAFDLAKGYVDPRKDGSSFKFWPFDNEGIDLQGDSIDYTKTKRWALVDRVDDPNNTDPNVLVPNCPAGYSRSPRAGGSIAHTSFYACIRNRLEPNQIVVNQLLGGDEQAFNYSGGNQDVFVYLRGNPGKAPNGSSLPLPTLQTQVITRGVIQKLNN</sequence>
<gene>
    <name evidence="2" type="ORF">KR51_00021820</name>
</gene>
<comment type="caution">
    <text evidence="2">The sequence shown here is derived from an EMBL/GenBank/DDBJ whole genome shotgun (WGS) entry which is preliminary data.</text>
</comment>
<dbReference type="eggNOG" id="COG4966">
    <property type="taxonomic scope" value="Bacteria"/>
</dbReference>
<dbReference type="AlphaFoldDB" id="U5DK54"/>
<dbReference type="OrthoDB" id="461075at2"/>